<feature type="region of interest" description="Disordered" evidence="2">
    <location>
        <begin position="1"/>
        <end position="50"/>
    </location>
</feature>
<organism evidence="3 4">
    <name type="scientific">Pleurostoma richardsiae</name>
    <dbReference type="NCBI Taxonomy" id="41990"/>
    <lineage>
        <taxon>Eukaryota</taxon>
        <taxon>Fungi</taxon>
        <taxon>Dikarya</taxon>
        <taxon>Ascomycota</taxon>
        <taxon>Pezizomycotina</taxon>
        <taxon>Sordariomycetes</taxon>
        <taxon>Sordariomycetidae</taxon>
        <taxon>Calosphaeriales</taxon>
        <taxon>Pleurostomataceae</taxon>
        <taxon>Pleurostoma</taxon>
    </lineage>
</organism>
<protein>
    <submittedName>
        <fullName evidence="3">Bystin</fullName>
    </submittedName>
</protein>
<dbReference type="GO" id="GO:0005737">
    <property type="term" value="C:cytoplasm"/>
    <property type="evidence" value="ECO:0007669"/>
    <property type="project" value="TreeGrafter"/>
</dbReference>
<dbReference type="GO" id="GO:0030515">
    <property type="term" value="F:snoRNA binding"/>
    <property type="evidence" value="ECO:0007669"/>
    <property type="project" value="TreeGrafter"/>
</dbReference>
<dbReference type="Pfam" id="PF05291">
    <property type="entry name" value="Bystin"/>
    <property type="match status" value="1"/>
</dbReference>
<accession>A0AA38RFR9</accession>
<dbReference type="GO" id="GO:0030688">
    <property type="term" value="C:preribosome, small subunit precursor"/>
    <property type="evidence" value="ECO:0007669"/>
    <property type="project" value="TreeGrafter"/>
</dbReference>
<dbReference type="Proteomes" id="UP001174694">
    <property type="component" value="Unassembled WGS sequence"/>
</dbReference>
<reference evidence="3" key="1">
    <citation type="submission" date="2022-07" db="EMBL/GenBank/DDBJ databases">
        <title>Fungi with potential for degradation of polypropylene.</title>
        <authorList>
            <person name="Gostincar C."/>
        </authorList>
    </citation>
    <scope>NUCLEOTIDE SEQUENCE</scope>
    <source>
        <strain evidence="3">EXF-13308</strain>
    </source>
</reference>
<dbReference type="GO" id="GO:0005730">
    <property type="term" value="C:nucleolus"/>
    <property type="evidence" value="ECO:0007669"/>
    <property type="project" value="TreeGrafter"/>
</dbReference>
<dbReference type="GO" id="GO:0006364">
    <property type="term" value="P:rRNA processing"/>
    <property type="evidence" value="ECO:0007669"/>
    <property type="project" value="TreeGrafter"/>
</dbReference>
<evidence type="ECO:0000256" key="1">
    <source>
        <dbReference type="ARBA" id="ARBA00007114"/>
    </source>
</evidence>
<keyword evidence="4" id="KW-1185">Reference proteome</keyword>
<evidence type="ECO:0000256" key="2">
    <source>
        <dbReference type="SAM" id="MobiDB-lite"/>
    </source>
</evidence>
<evidence type="ECO:0000313" key="4">
    <source>
        <dbReference type="Proteomes" id="UP001174694"/>
    </source>
</evidence>
<feature type="region of interest" description="Disordered" evidence="2">
    <location>
        <begin position="66"/>
        <end position="85"/>
    </location>
</feature>
<evidence type="ECO:0000313" key="3">
    <source>
        <dbReference type="EMBL" id="KAJ9138857.1"/>
    </source>
</evidence>
<comment type="similarity">
    <text evidence="1">Belongs to the bystin family.</text>
</comment>
<dbReference type="InterPro" id="IPR007955">
    <property type="entry name" value="Bystin"/>
</dbReference>
<sequence length="480" mass="53536">MPKATTPSATDRRRHNPLEADMLGTGLKVKSKQPKRKSKQDDEDADRFIDSKASRVILQIGQELIEEERRENATSEPTKSAFDIDSRFEQQGEDLEEAYDDDDGWHEEDEEVEEVEVGAEDLETFNKFLASDNQNPEEMLLQHWGNGSEREAQSAGGDGVNLADLIMQKIQAFEAAQGGAPDPGKAVDDWPEADLPPKVVEVYTKVGMILSRWRSGPLPKPAKILPTVPQWERILEVTRPDQWTPNAVYALTRIFISGSPLVATRWVEMVLLDRVREDIMETKKLNPHLYNALKKSLYKPAAFFKGFLFPLVGSGCTLREAQIVSSVLARVSVPVLHSAAAIKGLTEISAQQASSKETRSICSLFLKCLLDKGYALPYQVIDSLVFHFLRFSSADPASMKDGDSQRFPVIFYQSMLSFAARYKNDISEEQRESLLDALLIHPHPAITPSIRTELLAGRGRGVPVEPQGPAFDGDDTMLID</sequence>
<gene>
    <name evidence="3" type="ORF">NKR23_g8251</name>
</gene>
<dbReference type="AlphaFoldDB" id="A0AA38RFR9"/>
<feature type="compositionally biased region" description="Basic residues" evidence="2">
    <location>
        <begin position="29"/>
        <end position="38"/>
    </location>
</feature>
<dbReference type="PANTHER" id="PTHR12821:SF0">
    <property type="entry name" value="BYSTIN"/>
    <property type="match status" value="1"/>
</dbReference>
<dbReference type="EMBL" id="JANBVO010000028">
    <property type="protein sequence ID" value="KAJ9138857.1"/>
    <property type="molecule type" value="Genomic_DNA"/>
</dbReference>
<comment type="caution">
    <text evidence="3">The sequence shown here is derived from an EMBL/GenBank/DDBJ whole genome shotgun (WGS) entry which is preliminary data.</text>
</comment>
<proteinExistence type="inferred from homology"/>
<name>A0AA38RFR9_9PEZI</name>
<dbReference type="PANTHER" id="PTHR12821">
    <property type="entry name" value="BYSTIN"/>
    <property type="match status" value="1"/>
</dbReference>